<dbReference type="InterPro" id="IPR011705">
    <property type="entry name" value="BACK"/>
</dbReference>
<dbReference type="Gene3D" id="3.30.710.10">
    <property type="entry name" value="Potassium Channel Kv1.1, Chain A"/>
    <property type="match status" value="1"/>
</dbReference>
<dbReference type="Gene3D" id="1.25.40.420">
    <property type="match status" value="1"/>
</dbReference>
<dbReference type="STRING" id="7222.B4J6D7"/>
<proteinExistence type="predicted"/>
<dbReference type="SMART" id="SM00225">
    <property type="entry name" value="BTB"/>
    <property type="match status" value="1"/>
</dbReference>
<dbReference type="Pfam" id="PF15881">
    <property type="entry name" value="DUF4734"/>
    <property type="match status" value="1"/>
</dbReference>
<dbReference type="PhylomeDB" id="B4J6D7"/>
<dbReference type="PANTHER" id="PTHR22667">
    <property type="entry name" value="AT01380P-RELATED"/>
    <property type="match status" value="1"/>
</dbReference>
<dbReference type="HOGENOM" id="CLU_042340_1_0_1"/>
<evidence type="ECO:0000313" key="3">
    <source>
        <dbReference type="Proteomes" id="UP000001070"/>
    </source>
</evidence>
<dbReference type="OrthoDB" id="6350321at2759"/>
<keyword evidence="3" id="KW-1185">Reference proteome</keyword>
<dbReference type="Pfam" id="PF00651">
    <property type="entry name" value="BTB"/>
    <property type="match status" value="1"/>
</dbReference>
<feature type="domain" description="BTB" evidence="1">
    <location>
        <begin position="112"/>
        <end position="177"/>
    </location>
</feature>
<dbReference type="eggNOG" id="ENOG502SKSY">
    <property type="taxonomic scope" value="Eukaryota"/>
</dbReference>
<dbReference type="InParanoid" id="B4J6D7"/>
<dbReference type="OMA" id="ITSRMYE"/>
<dbReference type="CDD" id="cd18186">
    <property type="entry name" value="BTB_POZ_ZBTB_KLHL-like"/>
    <property type="match status" value="1"/>
</dbReference>
<dbReference type="SMR" id="B4J6D7"/>
<gene>
    <name evidence="2" type="primary">Dgri\GH21146</name>
    <name evidence="2" type="ORF">Dgri_GH21146</name>
</gene>
<dbReference type="AlphaFoldDB" id="B4J6D7"/>
<dbReference type="KEGG" id="dgr:6560415"/>
<accession>B4J6D7</accession>
<organism evidence="3">
    <name type="scientific">Drosophila grimshawi</name>
    <name type="common">Hawaiian fruit fly</name>
    <name type="synonym">Idiomyia grimshawi</name>
    <dbReference type="NCBI Taxonomy" id="7222"/>
    <lineage>
        <taxon>Eukaryota</taxon>
        <taxon>Metazoa</taxon>
        <taxon>Ecdysozoa</taxon>
        <taxon>Arthropoda</taxon>
        <taxon>Hexapoda</taxon>
        <taxon>Insecta</taxon>
        <taxon>Pterygota</taxon>
        <taxon>Neoptera</taxon>
        <taxon>Endopterygota</taxon>
        <taxon>Diptera</taxon>
        <taxon>Brachycera</taxon>
        <taxon>Muscomorpha</taxon>
        <taxon>Ephydroidea</taxon>
        <taxon>Drosophilidae</taxon>
        <taxon>Drosophila</taxon>
        <taxon>Hawaiian Drosophila</taxon>
    </lineage>
</organism>
<name>B4J6D7_DROGR</name>
<dbReference type="InterPro" id="IPR031750">
    <property type="entry name" value="DUF4734"/>
</dbReference>
<reference evidence="2 3" key="1">
    <citation type="journal article" date="2007" name="Nature">
        <title>Evolution of genes and genomes on the Drosophila phylogeny.</title>
        <authorList>
            <consortium name="Drosophila 12 Genomes Consortium"/>
            <person name="Clark A.G."/>
            <person name="Eisen M.B."/>
            <person name="Smith D.R."/>
            <person name="Bergman C.M."/>
            <person name="Oliver B."/>
            <person name="Markow T.A."/>
            <person name="Kaufman T.C."/>
            <person name="Kellis M."/>
            <person name="Gelbart W."/>
            <person name="Iyer V.N."/>
            <person name="Pollard D.A."/>
            <person name="Sackton T.B."/>
            <person name="Larracuente A.M."/>
            <person name="Singh N.D."/>
            <person name="Abad J.P."/>
            <person name="Abt D.N."/>
            <person name="Adryan B."/>
            <person name="Aguade M."/>
            <person name="Akashi H."/>
            <person name="Anderson W.W."/>
            <person name="Aquadro C.F."/>
            <person name="Ardell D.H."/>
            <person name="Arguello R."/>
            <person name="Artieri C.G."/>
            <person name="Barbash D.A."/>
            <person name="Barker D."/>
            <person name="Barsanti P."/>
            <person name="Batterham P."/>
            <person name="Batzoglou S."/>
            <person name="Begun D."/>
            <person name="Bhutkar A."/>
            <person name="Blanco E."/>
            <person name="Bosak S.A."/>
            <person name="Bradley R.K."/>
            <person name="Brand A.D."/>
            <person name="Brent M.R."/>
            <person name="Brooks A.N."/>
            <person name="Brown R.H."/>
            <person name="Butlin R.K."/>
            <person name="Caggese C."/>
            <person name="Calvi B.R."/>
            <person name="Bernardo de Carvalho A."/>
            <person name="Caspi A."/>
            <person name="Castrezana S."/>
            <person name="Celniker S.E."/>
            <person name="Chang J.L."/>
            <person name="Chapple C."/>
            <person name="Chatterji S."/>
            <person name="Chinwalla A."/>
            <person name="Civetta A."/>
            <person name="Clifton S.W."/>
            <person name="Comeron J.M."/>
            <person name="Costello J.C."/>
            <person name="Coyne J.A."/>
            <person name="Daub J."/>
            <person name="David R.G."/>
            <person name="Delcher A.L."/>
            <person name="Delehaunty K."/>
            <person name="Do C.B."/>
            <person name="Ebling H."/>
            <person name="Edwards K."/>
            <person name="Eickbush T."/>
            <person name="Evans J.D."/>
            <person name="Filipski A."/>
            <person name="Findeiss S."/>
            <person name="Freyhult E."/>
            <person name="Fulton L."/>
            <person name="Fulton R."/>
            <person name="Garcia A.C."/>
            <person name="Gardiner A."/>
            <person name="Garfield D.A."/>
            <person name="Garvin B.E."/>
            <person name="Gibson G."/>
            <person name="Gilbert D."/>
            <person name="Gnerre S."/>
            <person name="Godfrey J."/>
            <person name="Good R."/>
            <person name="Gotea V."/>
            <person name="Gravely B."/>
            <person name="Greenberg A.J."/>
            <person name="Griffiths-Jones S."/>
            <person name="Gross S."/>
            <person name="Guigo R."/>
            <person name="Gustafson E.A."/>
            <person name="Haerty W."/>
            <person name="Hahn M.W."/>
            <person name="Halligan D.L."/>
            <person name="Halpern A.L."/>
            <person name="Halter G.M."/>
            <person name="Han M.V."/>
            <person name="Heger A."/>
            <person name="Hillier L."/>
            <person name="Hinrichs A.S."/>
            <person name="Holmes I."/>
            <person name="Hoskins R.A."/>
            <person name="Hubisz M.J."/>
            <person name="Hultmark D."/>
            <person name="Huntley M.A."/>
            <person name="Jaffe D.B."/>
            <person name="Jagadeeshan S."/>
            <person name="Jeck W.R."/>
            <person name="Johnson J."/>
            <person name="Jones C.D."/>
            <person name="Jordan W.C."/>
            <person name="Karpen G.H."/>
            <person name="Kataoka E."/>
            <person name="Keightley P.D."/>
            <person name="Kheradpour P."/>
            <person name="Kirkness E.F."/>
            <person name="Koerich L.B."/>
            <person name="Kristiansen K."/>
            <person name="Kudrna D."/>
            <person name="Kulathinal R.J."/>
            <person name="Kumar S."/>
            <person name="Kwok R."/>
            <person name="Lander E."/>
            <person name="Langley C.H."/>
            <person name="Lapoint R."/>
            <person name="Lazzaro B.P."/>
            <person name="Lee S.J."/>
            <person name="Levesque L."/>
            <person name="Li R."/>
            <person name="Lin C.F."/>
            <person name="Lin M.F."/>
            <person name="Lindblad-Toh K."/>
            <person name="Llopart A."/>
            <person name="Long M."/>
            <person name="Low L."/>
            <person name="Lozovsky E."/>
            <person name="Lu J."/>
            <person name="Luo M."/>
            <person name="Machado C.A."/>
            <person name="Makalowski W."/>
            <person name="Marzo M."/>
            <person name="Matsuda M."/>
            <person name="Matzkin L."/>
            <person name="McAllister B."/>
            <person name="McBride C.S."/>
            <person name="McKernan B."/>
            <person name="McKernan K."/>
            <person name="Mendez-Lago M."/>
            <person name="Minx P."/>
            <person name="Mollenhauer M.U."/>
            <person name="Montooth K."/>
            <person name="Mount S.M."/>
            <person name="Mu X."/>
            <person name="Myers E."/>
            <person name="Negre B."/>
            <person name="Newfeld S."/>
            <person name="Nielsen R."/>
            <person name="Noor M.A."/>
            <person name="O'Grady P."/>
            <person name="Pachter L."/>
            <person name="Papaceit M."/>
            <person name="Parisi M.J."/>
            <person name="Parisi M."/>
            <person name="Parts L."/>
            <person name="Pedersen J.S."/>
            <person name="Pesole G."/>
            <person name="Phillippy A.M."/>
            <person name="Ponting C.P."/>
            <person name="Pop M."/>
            <person name="Porcelli D."/>
            <person name="Powell J.R."/>
            <person name="Prohaska S."/>
            <person name="Pruitt K."/>
            <person name="Puig M."/>
            <person name="Quesneville H."/>
            <person name="Ram K.R."/>
            <person name="Rand D."/>
            <person name="Rasmussen M.D."/>
            <person name="Reed L.K."/>
            <person name="Reenan R."/>
            <person name="Reily A."/>
            <person name="Remington K.A."/>
            <person name="Rieger T.T."/>
            <person name="Ritchie M.G."/>
            <person name="Robin C."/>
            <person name="Rogers Y.H."/>
            <person name="Rohde C."/>
            <person name="Rozas J."/>
            <person name="Rubenfield M.J."/>
            <person name="Ruiz A."/>
            <person name="Russo S."/>
            <person name="Salzberg S.L."/>
            <person name="Sanchez-Gracia A."/>
            <person name="Saranga D.J."/>
            <person name="Sato H."/>
            <person name="Schaeffer S.W."/>
            <person name="Schatz M.C."/>
            <person name="Schlenke T."/>
            <person name="Schwartz R."/>
            <person name="Segarra C."/>
            <person name="Singh R.S."/>
            <person name="Sirot L."/>
            <person name="Sirota M."/>
            <person name="Sisneros N.B."/>
            <person name="Smith C.D."/>
            <person name="Smith T.F."/>
            <person name="Spieth J."/>
            <person name="Stage D.E."/>
            <person name="Stark A."/>
            <person name="Stephan W."/>
            <person name="Strausberg R.L."/>
            <person name="Strempel S."/>
            <person name="Sturgill D."/>
            <person name="Sutton G."/>
            <person name="Sutton G.G."/>
            <person name="Tao W."/>
            <person name="Teichmann S."/>
            <person name="Tobari Y.N."/>
            <person name="Tomimura Y."/>
            <person name="Tsolas J.M."/>
            <person name="Valente V.L."/>
            <person name="Venter E."/>
            <person name="Venter J.C."/>
            <person name="Vicario S."/>
            <person name="Vieira F.G."/>
            <person name="Vilella A.J."/>
            <person name="Villasante A."/>
            <person name="Walenz B."/>
            <person name="Wang J."/>
            <person name="Wasserman M."/>
            <person name="Watts T."/>
            <person name="Wilson D."/>
            <person name="Wilson R.K."/>
            <person name="Wing R.A."/>
            <person name="Wolfner M.F."/>
            <person name="Wong A."/>
            <person name="Wong G.K."/>
            <person name="Wu C.I."/>
            <person name="Wu G."/>
            <person name="Yamamoto D."/>
            <person name="Yang H.P."/>
            <person name="Yang S.P."/>
            <person name="Yorke J.A."/>
            <person name="Yoshida K."/>
            <person name="Zdobnov E."/>
            <person name="Zhang P."/>
            <person name="Zhang Y."/>
            <person name="Zimin A.V."/>
            <person name="Baldwin J."/>
            <person name="Abdouelleil A."/>
            <person name="Abdulkadir J."/>
            <person name="Abebe A."/>
            <person name="Abera B."/>
            <person name="Abreu J."/>
            <person name="Acer S.C."/>
            <person name="Aftuck L."/>
            <person name="Alexander A."/>
            <person name="An P."/>
            <person name="Anderson E."/>
            <person name="Anderson S."/>
            <person name="Arachi H."/>
            <person name="Azer M."/>
            <person name="Bachantsang P."/>
            <person name="Barry A."/>
            <person name="Bayul T."/>
            <person name="Berlin A."/>
            <person name="Bessette D."/>
            <person name="Bloom T."/>
            <person name="Blye J."/>
            <person name="Boguslavskiy L."/>
            <person name="Bonnet C."/>
            <person name="Boukhgalter B."/>
            <person name="Bourzgui I."/>
            <person name="Brown A."/>
            <person name="Cahill P."/>
            <person name="Channer S."/>
            <person name="Cheshatsang Y."/>
            <person name="Chuda L."/>
            <person name="Citroen M."/>
            <person name="Collymore A."/>
            <person name="Cooke P."/>
            <person name="Costello M."/>
            <person name="D'Aco K."/>
            <person name="Daza R."/>
            <person name="De Haan G."/>
            <person name="DeGray S."/>
            <person name="DeMaso C."/>
            <person name="Dhargay N."/>
            <person name="Dooley K."/>
            <person name="Dooley E."/>
            <person name="Doricent M."/>
            <person name="Dorje P."/>
            <person name="Dorjee K."/>
            <person name="Dupes A."/>
            <person name="Elong R."/>
            <person name="Falk J."/>
            <person name="Farina A."/>
            <person name="Faro S."/>
            <person name="Ferguson D."/>
            <person name="Fisher S."/>
            <person name="Foley C.D."/>
            <person name="Franke A."/>
            <person name="Friedrich D."/>
            <person name="Gadbois L."/>
            <person name="Gearin G."/>
            <person name="Gearin C.R."/>
            <person name="Giannoukos G."/>
            <person name="Goode T."/>
            <person name="Graham J."/>
            <person name="Grandbois E."/>
            <person name="Grewal S."/>
            <person name="Gyaltsen K."/>
            <person name="Hafez N."/>
            <person name="Hagos B."/>
            <person name="Hall J."/>
            <person name="Henson C."/>
            <person name="Hollinger A."/>
            <person name="Honan T."/>
            <person name="Huard M.D."/>
            <person name="Hughes L."/>
            <person name="Hurhula B."/>
            <person name="Husby M.E."/>
            <person name="Kamat A."/>
            <person name="Kanga B."/>
            <person name="Kashin S."/>
            <person name="Khazanovich D."/>
            <person name="Kisner P."/>
            <person name="Lance K."/>
            <person name="Lara M."/>
            <person name="Lee W."/>
            <person name="Lennon N."/>
            <person name="Letendre F."/>
            <person name="LeVine R."/>
            <person name="Lipovsky A."/>
            <person name="Liu X."/>
            <person name="Liu J."/>
            <person name="Liu S."/>
            <person name="Lokyitsang T."/>
            <person name="Lokyitsang Y."/>
            <person name="Lubonja R."/>
            <person name="Lui A."/>
            <person name="MacDonald P."/>
            <person name="Magnisalis V."/>
            <person name="Maru K."/>
            <person name="Matthews C."/>
            <person name="McCusker W."/>
            <person name="McDonough S."/>
            <person name="Mehta T."/>
            <person name="Meldrim J."/>
            <person name="Meneus L."/>
            <person name="Mihai O."/>
            <person name="Mihalev A."/>
            <person name="Mihova T."/>
            <person name="Mittelman R."/>
            <person name="Mlenga V."/>
            <person name="Montmayeur A."/>
            <person name="Mulrain L."/>
            <person name="Navidi A."/>
            <person name="Naylor J."/>
            <person name="Negash T."/>
            <person name="Nguyen T."/>
            <person name="Nguyen N."/>
            <person name="Nicol R."/>
            <person name="Norbu C."/>
            <person name="Norbu N."/>
            <person name="Novod N."/>
            <person name="O'Neill B."/>
            <person name="Osman S."/>
            <person name="Markiewicz E."/>
            <person name="Oyono O.L."/>
            <person name="Patti C."/>
            <person name="Phunkhang P."/>
            <person name="Pierre F."/>
            <person name="Priest M."/>
            <person name="Raghuraman S."/>
            <person name="Rege F."/>
            <person name="Reyes R."/>
            <person name="Rise C."/>
            <person name="Rogov P."/>
            <person name="Ross K."/>
            <person name="Ryan E."/>
            <person name="Settipalli S."/>
            <person name="Shea T."/>
            <person name="Sherpa N."/>
            <person name="Shi L."/>
            <person name="Shih D."/>
            <person name="Sparrow T."/>
            <person name="Spaulding J."/>
            <person name="Stalker J."/>
            <person name="Stange-Thomann N."/>
            <person name="Stavropoulos S."/>
            <person name="Stone C."/>
            <person name="Strader C."/>
            <person name="Tesfaye S."/>
            <person name="Thomson T."/>
            <person name="Thoulutsang Y."/>
            <person name="Thoulutsang D."/>
            <person name="Topham K."/>
            <person name="Topping I."/>
            <person name="Tsamla T."/>
            <person name="Vassiliev H."/>
            <person name="Vo A."/>
            <person name="Wangchuk T."/>
            <person name="Wangdi T."/>
            <person name="Weiand M."/>
            <person name="Wilkinson J."/>
            <person name="Wilson A."/>
            <person name="Yadav S."/>
            <person name="Young G."/>
            <person name="Yu Q."/>
            <person name="Zembek L."/>
            <person name="Zhong D."/>
            <person name="Zimmer A."/>
            <person name="Zwirko Z."/>
            <person name="Jaffe D.B."/>
            <person name="Alvarez P."/>
            <person name="Brockman W."/>
            <person name="Butler J."/>
            <person name="Chin C."/>
            <person name="Gnerre S."/>
            <person name="Grabherr M."/>
            <person name="Kleber M."/>
            <person name="Mauceli E."/>
            <person name="MacCallum I."/>
        </authorList>
    </citation>
    <scope>NUCLEOTIDE SEQUENCE [LARGE SCALE GENOMIC DNA]</scope>
    <source>
        <strain evidence="3">Tucson 15287-2541.00</strain>
    </source>
</reference>
<dbReference type="SMART" id="SM00875">
    <property type="entry name" value="BACK"/>
    <property type="match status" value="1"/>
</dbReference>
<dbReference type="InterPro" id="IPR000210">
    <property type="entry name" value="BTB/POZ_dom"/>
</dbReference>
<dbReference type="InterPro" id="IPR011333">
    <property type="entry name" value="SKP1/BTB/POZ_sf"/>
</dbReference>
<dbReference type="Pfam" id="PF07707">
    <property type="entry name" value="BACK"/>
    <property type="match status" value="1"/>
</dbReference>
<dbReference type="SUPFAM" id="SSF54695">
    <property type="entry name" value="POZ domain"/>
    <property type="match status" value="1"/>
</dbReference>
<dbReference type="PANTHER" id="PTHR22667:SF0">
    <property type="entry name" value="AT01380P-RELATED"/>
    <property type="match status" value="1"/>
</dbReference>
<dbReference type="PROSITE" id="PS50097">
    <property type="entry name" value="BTB"/>
    <property type="match status" value="1"/>
</dbReference>
<protein>
    <submittedName>
        <fullName evidence="2">GH21146</fullName>
    </submittedName>
</protein>
<dbReference type="Proteomes" id="UP000001070">
    <property type="component" value="Unassembled WGS sequence"/>
</dbReference>
<dbReference type="EMBL" id="CH916367">
    <property type="protein sequence ID" value="EDW00910.1"/>
    <property type="molecule type" value="Genomic_DNA"/>
</dbReference>
<evidence type="ECO:0000313" key="2">
    <source>
        <dbReference type="EMBL" id="EDW00910.1"/>
    </source>
</evidence>
<sequence>MNELMRKHEALSDKNRELSNDELTCSVQFRHAKLPVSTSSEEELGPVTRLVSKAEELELDSIFKRESVDLSTNRSLFECGYNFEEVRDWMSIEQPPKESLKVVLRYMVENHLKTTLQIEINKMYFNCHIIVLQAYSKYFRDLEEIPLVVTLPEEKVSQKSFMLIYKWMISDDPQLELRNIVTVFVAATYLRIEFLLLQCWQKFEDLNCFNEDTACILYVESNRNPALDIVRNLMLTRIQKFLLTFVATREFLNVPLKHLIYLLNSNEICVNTEIEILFIVVRWLGHDWSKRKSNVSSLIGCIRFAAMPLSYLLCVRRLESHKLIKELLQLPAVDAIINESIFKITSNMYEQKMQGYISDLGNVRKNIQQRRWLHDEACPYFHHISCPHTRDINFKQFEAYLTILQQKPRYYWAKMPLLDLNNTKTCDCMQ</sequence>
<evidence type="ECO:0000259" key="1">
    <source>
        <dbReference type="PROSITE" id="PS50097"/>
    </source>
</evidence>